<sequence>MNTSKSPKVFIANVNRYDEYNIAQFLTQSSVGKSSKNEDEEAMEEENEEETKPPGVIQGYTVYGTSDEGVKHTPDFVNIIALDEKRENFIEKVMQCDYIIYNIKDDCKAIDEALWILEKLHDNLDKFATQKQFILISSVLTWAKSSLPDPNDPEMPFTDDDYLRRKAHSSYKEHILAEKSVIQQGKTDKLKLLTYVVACGVTYGETQNVFHHFFKAAWNNESFLQFPGDGNNIVPTIHLRDLTSILQSIMEMRPAKHYILAKDDSQNTLREIVKAISTSMTTGRVRSISKEEALFCKDLTQSHLDQLLVSLRMDAAYIKENLPIKWSYETGIVENINSITKEYKLSRQLLPIRLCILGPPASGKTTLAKKLCEYYKLPHIHIKGVIDDSIANLKKRVQLAEEAQVDPYQNQTGNEEEHAGTADIELLEAIQQNLEENNGRLGLEYVTTLFQEKLNSKPCQNQGYIIDGYPKSKKQAAALFSVGGGVGEEEDEEEQEENEEEDEGGDNDGTKSNKKLDLGQSANEIFKKKYLPPETDAVDVTKEPGLLPTQPIPIQLPKGLLPAYVFELQATDSFLRDRIMNMPEYKVHGTHYTETGFWRRLTEYRTNQLGVNPAISPVLNLPGTPGSDPEAEQISPNPLSPLASASIHENSVRAYFDSKGILQIPVNIMTDESEELEQTFRKLIYFIGPPRNYGPTDEEIETQRLNEEKQRIEFERIAEEQFKQKVQLAEAARSQRIKEWREKQEALGREEQAWLNEASEPLRAYLSKHIMPVLAKGLTECVRKRPDDPLDFLAEYLFYNNPQVD</sequence>
<feature type="region of interest" description="Disordered" evidence="4">
    <location>
        <begin position="483"/>
        <end position="518"/>
    </location>
</feature>
<dbReference type="InterPro" id="IPR027417">
    <property type="entry name" value="P-loop_NTPase"/>
</dbReference>
<dbReference type="CDD" id="cd22967">
    <property type="entry name" value="DD_AK7"/>
    <property type="match status" value="1"/>
</dbReference>
<dbReference type="InterPro" id="IPR007858">
    <property type="entry name" value="Dpy-30_motif"/>
</dbReference>
<keyword evidence="3" id="KW-0418">Kinase</keyword>
<dbReference type="WBParaSite" id="TREG1_25390.1">
    <property type="protein sequence ID" value="TREG1_25390.1"/>
    <property type="gene ID" value="TREG1_25390"/>
</dbReference>
<evidence type="ECO:0000313" key="5">
    <source>
        <dbReference type="Proteomes" id="UP000050795"/>
    </source>
</evidence>
<feature type="compositionally biased region" description="Basic and acidic residues" evidence="4">
    <location>
        <begin position="508"/>
        <end position="517"/>
    </location>
</feature>
<dbReference type="Gene3D" id="1.20.890.10">
    <property type="entry name" value="cAMP-dependent protein kinase regulatory subunit, dimerization-anchoring domain"/>
    <property type="match status" value="1"/>
</dbReference>
<evidence type="ECO:0008006" key="7">
    <source>
        <dbReference type="Google" id="ProtNLM"/>
    </source>
</evidence>
<feature type="region of interest" description="Disordered" evidence="4">
    <location>
        <begin position="31"/>
        <end position="54"/>
    </location>
</feature>
<proteinExistence type="predicted"/>
<reference evidence="5" key="1">
    <citation type="submission" date="2022-06" db="EMBL/GenBank/DDBJ databases">
        <authorList>
            <person name="Berger JAMES D."/>
            <person name="Berger JAMES D."/>
        </authorList>
    </citation>
    <scope>NUCLEOTIDE SEQUENCE [LARGE SCALE GENOMIC DNA]</scope>
</reference>
<dbReference type="Gene3D" id="3.40.50.720">
    <property type="entry name" value="NAD(P)-binding Rossmann-like Domain"/>
    <property type="match status" value="1"/>
</dbReference>
<evidence type="ECO:0000256" key="2">
    <source>
        <dbReference type="ARBA" id="ARBA00022741"/>
    </source>
</evidence>
<evidence type="ECO:0000256" key="4">
    <source>
        <dbReference type="SAM" id="MobiDB-lite"/>
    </source>
</evidence>
<dbReference type="AlphaFoldDB" id="A0AA85JBX6"/>
<dbReference type="Gene3D" id="3.40.50.300">
    <property type="entry name" value="P-loop containing nucleotide triphosphate hydrolases"/>
    <property type="match status" value="1"/>
</dbReference>
<dbReference type="SUPFAM" id="SSF51735">
    <property type="entry name" value="NAD(P)-binding Rossmann-fold domains"/>
    <property type="match status" value="1"/>
</dbReference>
<dbReference type="GO" id="GO:0006139">
    <property type="term" value="P:nucleobase-containing compound metabolic process"/>
    <property type="evidence" value="ECO:0007669"/>
    <property type="project" value="InterPro"/>
</dbReference>
<keyword evidence="1" id="KW-0808">Transferase</keyword>
<dbReference type="PANTHER" id="PTHR23359">
    <property type="entry name" value="NUCLEOTIDE KINASE"/>
    <property type="match status" value="1"/>
</dbReference>
<dbReference type="InterPro" id="IPR000850">
    <property type="entry name" value="Adenylat/UMP-CMP_kin"/>
</dbReference>
<dbReference type="InterPro" id="IPR036291">
    <property type="entry name" value="NAD(P)-bd_dom_sf"/>
</dbReference>
<name>A0AA85JBX6_TRIRE</name>
<evidence type="ECO:0000313" key="6">
    <source>
        <dbReference type="WBParaSite" id="TREG1_25390.1"/>
    </source>
</evidence>
<dbReference type="Proteomes" id="UP000050795">
    <property type="component" value="Unassembled WGS sequence"/>
</dbReference>
<evidence type="ECO:0000256" key="3">
    <source>
        <dbReference type="ARBA" id="ARBA00022777"/>
    </source>
</evidence>
<keyword evidence="5" id="KW-1185">Reference proteome</keyword>
<accession>A0AA85JBX6</accession>
<feature type="compositionally biased region" description="Acidic residues" evidence="4">
    <location>
        <begin position="38"/>
        <end position="49"/>
    </location>
</feature>
<protein>
    <recommendedName>
        <fullName evidence="7">Adenylate kinase 7</fullName>
    </recommendedName>
</protein>
<feature type="compositionally biased region" description="Acidic residues" evidence="4">
    <location>
        <begin position="487"/>
        <end position="506"/>
    </location>
</feature>
<dbReference type="SUPFAM" id="SSF52540">
    <property type="entry name" value="P-loop containing nucleoside triphosphate hydrolases"/>
    <property type="match status" value="1"/>
</dbReference>
<dbReference type="GO" id="GO:0019205">
    <property type="term" value="F:nucleobase-containing compound kinase activity"/>
    <property type="evidence" value="ECO:0007669"/>
    <property type="project" value="InterPro"/>
</dbReference>
<evidence type="ECO:0000256" key="1">
    <source>
        <dbReference type="ARBA" id="ARBA00022679"/>
    </source>
</evidence>
<dbReference type="GO" id="GO:0005524">
    <property type="term" value="F:ATP binding"/>
    <property type="evidence" value="ECO:0007669"/>
    <property type="project" value="InterPro"/>
</dbReference>
<dbReference type="Pfam" id="PF05186">
    <property type="entry name" value="Dpy-30"/>
    <property type="match status" value="1"/>
</dbReference>
<keyword evidence="2" id="KW-0547">Nucleotide-binding</keyword>
<reference evidence="6" key="2">
    <citation type="submission" date="2023-11" db="UniProtKB">
        <authorList>
            <consortium name="WormBaseParasite"/>
        </authorList>
    </citation>
    <scope>IDENTIFICATION</scope>
</reference>
<dbReference type="InterPro" id="IPR047499">
    <property type="entry name" value="DD_AK7"/>
</dbReference>
<organism evidence="5 6">
    <name type="scientific">Trichobilharzia regenti</name>
    <name type="common">Nasal bird schistosome</name>
    <dbReference type="NCBI Taxonomy" id="157069"/>
    <lineage>
        <taxon>Eukaryota</taxon>
        <taxon>Metazoa</taxon>
        <taxon>Spiralia</taxon>
        <taxon>Lophotrochozoa</taxon>
        <taxon>Platyhelminthes</taxon>
        <taxon>Trematoda</taxon>
        <taxon>Digenea</taxon>
        <taxon>Strigeidida</taxon>
        <taxon>Schistosomatoidea</taxon>
        <taxon>Schistosomatidae</taxon>
        <taxon>Trichobilharzia</taxon>
    </lineage>
</organism>